<keyword evidence="9" id="KW-0472">Membrane</keyword>
<dbReference type="InterPro" id="IPR032566">
    <property type="entry name" value="Znf-C2HE"/>
</dbReference>
<keyword evidence="7" id="KW-0539">Nucleus</keyword>
<comment type="caution">
    <text evidence="8">Lacks conserved residue(s) required for the propagation of feature annotation.</text>
</comment>
<reference evidence="11" key="2">
    <citation type="journal article" date="2014" name="BMC Genomics">
        <title>A genomic perspective to assessing quality of mass-reared SIT flies used in Mediterranean fruit fly (Ceratitis capitata) eradication in California.</title>
        <authorList>
            <person name="Calla B."/>
            <person name="Hall B."/>
            <person name="Hou S."/>
            <person name="Geib S.M."/>
        </authorList>
    </citation>
    <scope>NUCLEOTIDE SEQUENCE</scope>
</reference>
<dbReference type="InterPro" id="IPR011146">
    <property type="entry name" value="HIT-like"/>
</dbReference>
<evidence type="ECO:0000313" key="11">
    <source>
        <dbReference type="EMBL" id="JAC05639.1"/>
    </source>
</evidence>
<dbReference type="Pfam" id="PF11969">
    <property type="entry name" value="DcpS_C"/>
    <property type="match status" value="1"/>
</dbReference>
<dbReference type="FunFam" id="3.30.428.10:FF:000004">
    <property type="entry name" value="aprataxin isoform X2"/>
    <property type="match status" value="1"/>
</dbReference>
<comment type="subcellular location">
    <subcellularLocation>
        <location evidence="1">Nucleus</location>
    </subcellularLocation>
</comment>
<dbReference type="GO" id="GO:1990165">
    <property type="term" value="F:single-strand break-containing DNA binding"/>
    <property type="evidence" value="ECO:0007669"/>
    <property type="project" value="TreeGrafter"/>
</dbReference>
<dbReference type="GO" id="GO:0003725">
    <property type="term" value="F:double-stranded RNA binding"/>
    <property type="evidence" value="ECO:0007669"/>
    <property type="project" value="TreeGrafter"/>
</dbReference>
<evidence type="ECO:0000256" key="4">
    <source>
        <dbReference type="ARBA" id="ARBA00022833"/>
    </source>
</evidence>
<keyword evidence="9" id="KW-1133">Transmembrane helix</keyword>
<feature type="non-terminal residue" evidence="11">
    <location>
        <position position="1"/>
    </location>
</feature>
<dbReference type="GO" id="GO:0005634">
    <property type="term" value="C:nucleus"/>
    <property type="evidence" value="ECO:0007669"/>
    <property type="project" value="UniProtKB-SubCell"/>
</dbReference>
<evidence type="ECO:0000256" key="3">
    <source>
        <dbReference type="ARBA" id="ARBA00022763"/>
    </source>
</evidence>
<dbReference type="SUPFAM" id="SSF54197">
    <property type="entry name" value="HIT-like"/>
    <property type="match status" value="1"/>
</dbReference>
<dbReference type="GO" id="GO:0003697">
    <property type="term" value="F:single-stranded DNA binding"/>
    <property type="evidence" value="ECO:0007669"/>
    <property type="project" value="TreeGrafter"/>
</dbReference>
<feature type="transmembrane region" description="Helical" evidence="9">
    <location>
        <begin position="6"/>
        <end position="26"/>
    </location>
</feature>
<dbReference type="Pfam" id="PF16278">
    <property type="entry name" value="zf-C2HE"/>
    <property type="match status" value="1"/>
</dbReference>
<keyword evidence="9" id="KW-0812">Transmembrane</keyword>
<dbReference type="PANTHER" id="PTHR12486">
    <property type="entry name" value="APRATAXIN-RELATED"/>
    <property type="match status" value="1"/>
</dbReference>
<organism evidence="11">
    <name type="scientific">Ceratitis capitata</name>
    <name type="common">Mediterranean fruit fly</name>
    <name type="synonym">Tephritis capitata</name>
    <dbReference type="NCBI Taxonomy" id="7213"/>
    <lineage>
        <taxon>Eukaryota</taxon>
        <taxon>Metazoa</taxon>
        <taxon>Ecdysozoa</taxon>
        <taxon>Arthropoda</taxon>
        <taxon>Hexapoda</taxon>
        <taxon>Insecta</taxon>
        <taxon>Pterygota</taxon>
        <taxon>Neoptera</taxon>
        <taxon>Endopterygota</taxon>
        <taxon>Diptera</taxon>
        <taxon>Brachycera</taxon>
        <taxon>Muscomorpha</taxon>
        <taxon>Tephritoidea</taxon>
        <taxon>Tephritidae</taxon>
        <taxon>Ceratitis</taxon>
        <taxon>Ceratitis</taxon>
    </lineage>
</organism>
<dbReference type="PROSITE" id="PS51084">
    <property type="entry name" value="HIT_2"/>
    <property type="match status" value="1"/>
</dbReference>
<evidence type="ECO:0000259" key="10">
    <source>
        <dbReference type="PROSITE" id="PS51084"/>
    </source>
</evidence>
<dbReference type="GO" id="GO:0046872">
    <property type="term" value="F:metal ion binding"/>
    <property type="evidence" value="ECO:0007669"/>
    <property type="project" value="UniProtKB-KW"/>
</dbReference>
<reference evidence="11" key="1">
    <citation type="submission" date="2013-07" db="EMBL/GenBank/DDBJ databases">
        <authorList>
            <person name="Geib S."/>
        </authorList>
    </citation>
    <scope>NUCLEOTIDE SEQUENCE</scope>
</reference>
<dbReference type="PANTHER" id="PTHR12486:SF4">
    <property type="entry name" value="APRATAXIN"/>
    <property type="match status" value="1"/>
</dbReference>
<keyword evidence="3" id="KW-0227">DNA damage</keyword>
<dbReference type="InterPro" id="IPR036265">
    <property type="entry name" value="HIT-like_sf"/>
</dbReference>
<evidence type="ECO:0000256" key="6">
    <source>
        <dbReference type="ARBA" id="ARBA00023204"/>
    </source>
</evidence>
<keyword evidence="5" id="KW-0238">DNA-binding</keyword>
<evidence type="ECO:0000256" key="1">
    <source>
        <dbReference type="ARBA" id="ARBA00004123"/>
    </source>
</evidence>
<evidence type="ECO:0000256" key="8">
    <source>
        <dbReference type="PROSITE-ProRule" id="PRU00464"/>
    </source>
</evidence>
<dbReference type="Gene3D" id="3.30.428.10">
    <property type="entry name" value="HIT-like"/>
    <property type="match status" value="1"/>
</dbReference>
<dbReference type="GO" id="GO:0033699">
    <property type="term" value="F:DNA 5'-adenosine monophosphate hydrolase activity"/>
    <property type="evidence" value="ECO:0007669"/>
    <property type="project" value="TreeGrafter"/>
</dbReference>
<dbReference type="EMBL" id="GAMC01000917">
    <property type="protein sequence ID" value="JAC05639.1"/>
    <property type="molecule type" value="mRNA"/>
</dbReference>
<dbReference type="GO" id="GO:0000012">
    <property type="term" value="P:single strand break repair"/>
    <property type="evidence" value="ECO:0007669"/>
    <property type="project" value="TreeGrafter"/>
</dbReference>
<dbReference type="GO" id="GO:0030983">
    <property type="term" value="F:mismatched DNA binding"/>
    <property type="evidence" value="ECO:0007669"/>
    <property type="project" value="TreeGrafter"/>
</dbReference>
<accession>W8C6V0</accession>
<protein>
    <submittedName>
        <fullName evidence="11">Aprataxin-like protein</fullName>
    </submittedName>
</protein>
<gene>
    <name evidence="11" type="primary">APTX</name>
</gene>
<keyword evidence="6" id="KW-0234">DNA repair</keyword>
<feature type="domain" description="HIT" evidence="10">
    <location>
        <begin position="51"/>
        <end position="156"/>
    </location>
</feature>
<dbReference type="OrthoDB" id="3512845at2759"/>
<evidence type="ECO:0000256" key="9">
    <source>
        <dbReference type="SAM" id="Phobius"/>
    </source>
</evidence>
<evidence type="ECO:0000256" key="7">
    <source>
        <dbReference type="ARBA" id="ARBA00023242"/>
    </source>
</evidence>
<keyword evidence="4" id="KW-0862">Zinc</keyword>
<name>W8C6V0_CERCA</name>
<keyword evidence="2" id="KW-0479">Metal-binding</keyword>
<sequence length="228" mass="26198">TSAVYNGIIYLFICASQITYIIRYVIHSLVRVNKPYFEDIQMKNSGGKGWAAGLISTIQDAKNYIISSEEAVVIHDKYPKARHHYLVLPKADIPDIFHLDSSHLVLLEELYLLAQNVIEVKHGHLDDFKIGFHAQPSMQRLHLHVISKDFVSDCLKTKKHWVSFNTELFLYYQDAYALLKSGGCITPLGKEKVQQLSNCALKCNQCEYEAKSVPDLKRHLLEHWTQKQ</sequence>
<proteinExistence type="evidence at transcript level"/>
<dbReference type="AlphaFoldDB" id="W8C6V0"/>
<evidence type="ECO:0000256" key="5">
    <source>
        <dbReference type="ARBA" id="ARBA00023125"/>
    </source>
</evidence>
<evidence type="ECO:0000256" key="2">
    <source>
        <dbReference type="ARBA" id="ARBA00022723"/>
    </source>
</evidence>